<dbReference type="PANTHER" id="PTHR43712">
    <property type="entry name" value="PUTATIVE (AFU_ORTHOLOGUE AFUA_4G14580)-RELATED"/>
    <property type="match status" value="1"/>
</dbReference>
<dbReference type="PANTHER" id="PTHR43712:SF2">
    <property type="entry name" value="O-METHYLTRANSFERASE CICE"/>
    <property type="match status" value="1"/>
</dbReference>
<dbReference type="InterPro" id="IPR049480">
    <property type="entry name" value="BVU_1015-like_N"/>
</dbReference>
<dbReference type="Gene3D" id="3.40.50.150">
    <property type="entry name" value="Vaccinia Virus protein VP39"/>
    <property type="match status" value="1"/>
</dbReference>
<dbReference type="SUPFAM" id="SSF46785">
    <property type="entry name" value="Winged helix' DNA-binding domain"/>
    <property type="match status" value="1"/>
</dbReference>
<evidence type="ECO:0000313" key="7">
    <source>
        <dbReference type="Proteomes" id="UP000001730"/>
    </source>
</evidence>
<dbReference type="Gene3D" id="1.20.58.1390">
    <property type="match status" value="1"/>
</dbReference>
<evidence type="ECO:0000313" key="6">
    <source>
        <dbReference type="EMBL" id="CAQ79792.1"/>
    </source>
</evidence>
<gene>
    <name evidence="6" type="ordered locus">VSAL_I2107</name>
</gene>
<dbReference type="InterPro" id="IPR036388">
    <property type="entry name" value="WH-like_DNA-bd_sf"/>
</dbReference>
<dbReference type="InterPro" id="IPR036390">
    <property type="entry name" value="WH_DNA-bd_sf"/>
</dbReference>
<accession>B6EI54</accession>
<dbReference type="InterPro" id="IPR016461">
    <property type="entry name" value="COMT-like"/>
</dbReference>
<name>B6EI54_ALISL</name>
<keyword evidence="3" id="KW-0949">S-adenosyl-L-methionine</keyword>
<keyword evidence="2 6" id="KW-0808">Transferase</keyword>
<reference evidence="6 7" key="1">
    <citation type="journal article" date="2008" name="BMC Genomics">
        <title>The genome sequence of the fish pathogen Aliivibrio salmonicida strain LFI1238 shows extensive evidence of gene decay.</title>
        <authorList>
            <person name="Hjerde E."/>
            <person name="Lorentzen M.S."/>
            <person name="Holden M.T."/>
            <person name="Seeger K."/>
            <person name="Paulsen S."/>
            <person name="Bason N."/>
            <person name="Churcher C."/>
            <person name="Harris D."/>
            <person name="Norbertczak H."/>
            <person name="Quail M.A."/>
            <person name="Sanders S."/>
            <person name="Thurston S."/>
            <person name="Parkhill J."/>
            <person name="Willassen N.P."/>
            <person name="Thomson N.R."/>
        </authorList>
    </citation>
    <scope>NUCLEOTIDE SEQUENCE [LARGE SCALE GENOMIC DNA]</scope>
    <source>
        <strain evidence="6 7">LFI1238</strain>
    </source>
</reference>
<dbReference type="AlphaFoldDB" id="B6EI54"/>
<feature type="domain" description="BVU-1015-like N-terminal dimerisation-like" evidence="5">
    <location>
        <begin position="41"/>
        <end position="108"/>
    </location>
</feature>
<dbReference type="GO" id="GO:0032259">
    <property type="term" value="P:methylation"/>
    <property type="evidence" value="ECO:0007669"/>
    <property type="project" value="UniProtKB-KW"/>
</dbReference>
<dbReference type="EC" id="2.1.1.-" evidence="6"/>
<protein>
    <submittedName>
        <fullName evidence="6">O-methyltransferase</fullName>
        <ecNumber evidence="6">2.1.1.-</ecNumber>
    </submittedName>
</protein>
<dbReference type="InterPro" id="IPR001077">
    <property type="entry name" value="COMT_C"/>
</dbReference>
<dbReference type="Pfam" id="PF00891">
    <property type="entry name" value="Methyltransf_2"/>
    <property type="match status" value="1"/>
</dbReference>
<keyword evidence="7" id="KW-1185">Reference proteome</keyword>
<evidence type="ECO:0000259" key="4">
    <source>
        <dbReference type="Pfam" id="PF00891"/>
    </source>
</evidence>
<dbReference type="KEGG" id="vsa:VSAL_I2107"/>
<dbReference type="EMBL" id="FM178379">
    <property type="protein sequence ID" value="CAQ79792.1"/>
    <property type="molecule type" value="Genomic_DNA"/>
</dbReference>
<organism evidence="6 7">
    <name type="scientific">Aliivibrio salmonicida (strain LFI1238)</name>
    <name type="common">Vibrio salmonicida (strain LFI1238)</name>
    <dbReference type="NCBI Taxonomy" id="316275"/>
    <lineage>
        <taxon>Bacteria</taxon>
        <taxon>Pseudomonadati</taxon>
        <taxon>Pseudomonadota</taxon>
        <taxon>Gammaproteobacteria</taxon>
        <taxon>Vibrionales</taxon>
        <taxon>Vibrionaceae</taxon>
        <taxon>Aliivibrio</taxon>
    </lineage>
</organism>
<sequence>MLLNKVYTDTADMIHLLSNNMANFVTQYTNDPFNALEAKTEAQKLSFAPIVFHTARTLRDLGILAALDKAGNLGLNAQQLSESTDISEYGVKVLLDMALSAHIVTWNEPNYIQANLGHFLLHDGMTNANLDFTADVCYAAMMHLTESIKEGTPAGLKELGDWPTIYEGLSRLPEKAKESWFKFDHFYSDRSFPILLEKVLSQKPQRLFDIGGNTGKWALECCKYDSDVNVTIIDLPQQIEMALKNAEQQGFADRINGHPTNMLDKTLPLPQGADVWWMSQFLDCFSPMEILSILKRVRAAMSIDAKVYILELFWDAQKYDAASYSLNATSLYFTCLANGNSRFYRCGDFLEIISEAGFIVAEQTNNIGLDHTLLELKAK</sequence>
<dbReference type="eggNOG" id="COG2226">
    <property type="taxonomic scope" value="Bacteria"/>
</dbReference>
<evidence type="ECO:0000256" key="2">
    <source>
        <dbReference type="ARBA" id="ARBA00022679"/>
    </source>
</evidence>
<evidence type="ECO:0000259" key="5">
    <source>
        <dbReference type="Pfam" id="PF21212"/>
    </source>
</evidence>
<evidence type="ECO:0000256" key="3">
    <source>
        <dbReference type="ARBA" id="ARBA00022691"/>
    </source>
</evidence>
<keyword evidence="1 6" id="KW-0489">Methyltransferase</keyword>
<evidence type="ECO:0000256" key="1">
    <source>
        <dbReference type="ARBA" id="ARBA00022603"/>
    </source>
</evidence>
<feature type="domain" description="O-methyltransferase C-terminal" evidence="4">
    <location>
        <begin position="202"/>
        <end position="358"/>
    </location>
</feature>
<dbReference type="SUPFAM" id="SSF53335">
    <property type="entry name" value="S-adenosyl-L-methionine-dependent methyltransferases"/>
    <property type="match status" value="1"/>
</dbReference>
<dbReference type="GO" id="GO:0008171">
    <property type="term" value="F:O-methyltransferase activity"/>
    <property type="evidence" value="ECO:0007669"/>
    <property type="project" value="InterPro"/>
</dbReference>
<dbReference type="InterPro" id="IPR029063">
    <property type="entry name" value="SAM-dependent_MTases_sf"/>
</dbReference>
<dbReference type="Pfam" id="PF21212">
    <property type="entry name" value="Dimerisation2-like_dom"/>
    <property type="match status" value="1"/>
</dbReference>
<dbReference type="Proteomes" id="UP000001730">
    <property type="component" value="Chromosome 1"/>
</dbReference>
<proteinExistence type="predicted"/>
<dbReference type="HOGENOM" id="CLU_005533_3_0_6"/>
<dbReference type="PIRSF" id="PIRSF005739">
    <property type="entry name" value="O-mtase"/>
    <property type="match status" value="1"/>
</dbReference>
<dbReference type="Gene3D" id="1.10.10.10">
    <property type="entry name" value="Winged helix-like DNA-binding domain superfamily/Winged helix DNA-binding domain"/>
    <property type="match status" value="1"/>
</dbReference>
<dbReference type="PROSITE" id="PS51683">
    <property type="entry name" value="SAM_OMT_II"/>
    <property type="match status" value="1"/>
</dbReference>